<comment type="caution">
    <text evidence="2">The sequence shown here is derived from an EMBL/GenBank/DDBJ whole genome shotgun (WGS) entry which is preliminary data.</text>
</comment>
<proteinExistence type="predicted"/>
<dbReference type="PANTHER" id="PTHR12190:SF6">
    <property type="entry name" value="A-KINASE ANCHOR PROTEIN 8"/>
    <property type="match status" value="1"/>
</dbReference>
<organism evidence="2 3">
    <name type="scientific">Drymodes brunneopygia</name>
    <dbReference type="NCBI Taxonomy" id="626378"/>
    <lineage>
        <taxon>Eukaryota</taxon>
        <taxon>Metazoa</taxon>
        <taxon>Chordata</taxon>
        <taxon>Craniata</taxon>
        <taxon>Vertebrata</taxon>
        <taxon>Euteleostomi</taxon>
        <taxon>Archelosauria</taxon>
        <taxon>Archosauria</taxon>
        <taxon>Dinosauria</taxon>
        <taxon>Saurischia</taxon>
        <taxon>Theropoda</taxon>
        <taxon>Coelurosauria</taxon>
        <taxon>Aves</taxon>
        <taxon>Neognathae</taxon>
        <taxon>Neoaves</taxon>
        <taxon>Telluraves</taxon>
        <taxon>Australaves</taxon>
        <taxon>Passeriformes</taxon>
        <taxon>Petroicidae</taxon>
        <taxon>Drymodes</taxon>
    </lineage>
</organism>
<feature type="compositionally biased region" description="Gly residues" evidence="1">
    <location>
        <begin position="52"/>
        <end position="62"/>
    </location>
</feature>
<reference evidence="2 3" key="1">
    <citation type="submission" date="2019-09" db="EMBL/GenBank/DDBJ databases">
        <title>Bird 10,000 Genomes (B10K) Project - Family phase.</title>
        <authorList>
            <person name="Zhang G."/>
        </authorList>
    </citation>
    <scope>NUCLEOTIDE SEQUENCE [LARGE SCALE GENOMIC DNA]</scope>
    <source>
        <strain evidence="2">B10K-DU-030-03</strain>
    </source>
</reference>
<dbReference type="AlphaFoldDB" id="A0A7L3KJM5"/>
<dbReference type="PANTHER" id="PTHR12190">
    <property type="entry name" value="A-KINASE ANCHOR PROTEIN AKAP 8"/>
    <property type="match status" value="1"/>
</dbReference>
<sequence length="170" mass="16329">FGSGSGAGFGSGSAGSSFGTGSGAAFAQGSFTSGSGTGFGSGSGAAFASGSAGSGTGFGSGSAGSSFGQGSSGSGDVPGANPDSIIAKINQRLDLLAKEGAPGDGRDEQESSFRFDSFDSYDSRHSRDPFRAAFPYGDSGMGNSQRETLAPGRGGRGSFGIPRGNSGNSG</sequence>
<accession>A0A7L3KJM5</accession>
<dbReference type="GO" id="GO:0003677">
    <property type="term" value="F:DNA binding"/>
    <property type="evidence" value="ECO:0007669"/>
    <property type="project" value="InterPro"/>
</dbReference>
<evidence type="ECO:0000313" key="3">
    <source>
        <dbReference type="Proteomes" id="UP000525319"/>
    </source>
</evidence>
<protein>
    <submittedName>
        <fullName evidence="2">AKAP8 protein</fullName>
    </submittedName>
</protein>
<dbReference type="OrthoDB" id="8923935at2759"/>
<feature type="non-terminal residue" evidence="2">
    <location>
        <position position="1"/>
    </location>
</feature>
<dbReference type="InterPro" id="IPR007071">
    <property type="entry name" value="AKAP95"/>
</dbReference>
<dbReference type="Proteomes" id="UP000525319">
    <property type="component" value="Unassembled WGS sequence"/>
</dbReference>
<name>A0A7L3KJM5_9PASS</name>
<gene>
    <name evidence="2" type="primary">Akap8</name>
    <name evidence="2" type="ORF">DRYBRU_R15197</name>
</gene>
<dbReference type="GO" id="GO:0034237">
    <property type="term" value="F:protein kinase A regulatory subunit binding"/>
    <property type="evidence" value="ECO:0007669"/>
    <property type="project" value="TreeGrafter"/>
</dbReference>
<evidence type="ECO:0000313" key="2">
    <source>
        <dbReference type="EMBL" id="NXU41568.1"/>
    </source>
</evidence>
<feature type="non-terminal residue" evidence="2">
    <location>
        <position position="170"/>
    </location>
</feature>
<evidence type="ECO:0000256" key="1">
    <source>
        <dbReference type="SAM" id="MobiDB-lite"/>
    </source>
</evidence>
<feature type="region of interest" description="Disordered" evidence="1">
    <location>
        <begin position="42"/>
        <end position="170"/>
    </location>
</feature>
<dbReference type="GO" id="GO:0016363">
    <property type="term" value="C:nuclear matrix"/>
    <property type="evidence" value="ECO:0007669"/>
    <property type="project" value="TreeGrafter"/>
</dbReference>
<feature type="compositionally biased region" description="Basic and acidic residues" evidence="1">
    <location>
        <begin position="104"/>
        <end position="130"/>
    </location>
</feature>
<keyword evidence="3" id="KW-1185">Reference proteome</keyword>
<dbReference type="EMBL" id="VZTZ01031688">
    <property type="protein sequence ID" value="NXU41568.1"/>
    <property type="molecule type" value="Genomic_DNA"/>
</dbReference>